<comment type="caution">
    <text evidence="1">The sequence shown here is derived from an EMBL/GenBank/DDBJ whole genome shotgun (WGS) entry which is preliminary data.</text>
</comment>
<dbReference type="EMBL" id="ABLK01000022">
    <property type="protein sequence ID" value="EDT43088.1"/>
    <property type="molecule type" value="Genomic_DNA"/>
</dbReference>
<dbReference type="InterPro" id="IPR047729">
    <property type="entry name" value="Sce7726-like"/>
</dbReference>
<dbReference type="Proteomes" id="UP000004814">
    <property type="component" value="Unassembled WGS sequence"/>
</dbReference>
<sequence length="294" mass="32835">MTNLPDRVRLLASAFTRPVFAAMARTGDHDVPLRALVKAGVLKSHRDDRQPLSSVFDEAWDHIARIYRNEYVYKNDLASRLVFGRHSPRTASFQVELPVGRSIVDVAVANGTTTAYEIKTEYDTAKRLKTQTYDYLKAFDRVFVVTHPAHLKRFESEVDSRVGLISLSTKGTLSIRREAHSNLERLDSATIFRCLRQSEYLDAIEMLFGERPSLPNGLIGAHCEKLFSTVSSEDAHRVFVNALRARTTDGNTVGFVSQLPTSLRALGYATPLSGRQRSNILALLSKPVGLTVVM</sequence>
<reference evidence="1 2" key="1">
    <citation type="submission" date="2008-03" db="EMBL/GenBank/DDBJ databases">
        <title>Sequencing of the draft genome and assembly of Burkholderia ambifaria MEX-5.</title>
        <authorList>
            <consortium name="US DOE Joint Genome Institute (JGI-PGF)"/>
            <person name="Copeland A."/>
            <person name="Lucas S."/>
            <person name="Lapidus A."/>
            <person name="Glavina del Rio T."/>
            <person name="Dalin E."/>
            <person name="Tice H."/>
            <person name="Bruce D."/>
            <person name="Goodwin L."/>
            <person name="Pitluck S."/>
            <person name="Larimer F."/>
            <person name="Land M.L."/>
            <person name="Hauser L."/>
            <person name="Tiedje J."/>
            <person name="Richardson P."/>
        </authorList>
    </citation>
    <scope>NUCLEOTIDE SEQUENCE [LARGE SCALE GENOMIC DNA]</scope>
    <source>
        <strain evidence="1 2">MEX-5</strain>
    </source>
</reference>
<accession>B1SZZ8</accession>
<protein>
    <recommendedName>
        <fullName evidence="3">Sce7726 family protein</fullName>
    </recommendedName>
</protein>
<dbReference type="AlphaFoldDB" id="B1SZZ8"/>
<name>B1SZZ8_9BURK</name>
<proteinExistence type="predicted"/>
<evidence type="ECO:0000313" key="1">
    <source>
        <dbReference type="EMBL" id="EDT43088.1"/>
    </source>
</evidence>
<dbReference type="PATRIC" id="fig|396597.7.peg.7226"/>
<evidence type="ECO:0000313" key="2">
    <source>
        <dbReference type="Proteomes" id="UP000004814"/>
    </source>
</evidence>
<evidence type="ECO:0008006" key="3">
    <source>
        <dbReference type="Google" id="ProtNLM"/>
    </source>
</evidence>
<dbReference type="NCBIfam" id="NF033832">
    <property type="entry name" value="sce7726_fam"/>
    <property type="match status" value="1"/>
</dbReference>
<dbReference type="RefSeq" id="WP_006757123.1">
    <property type="nucleotide sequence ID" value="NZ_ABLK01000022.1"/>
</dbReference>
<organism evidence="1 2">
    <name type="scientific">Burkholderia ambifaria MEX-5</name>
    <dbReference type="NCBI Taxonomy" id="396597"/>
    <lineage>
        <taxon>Bacteria</taxon>
        <taxon>Pseudomonadati</taxon>
        <taxon>Pseudomonadota</taxon>
        <taxon>Betaproteobacteria</taxon>
        <taxon>Burkholderiales</taxon>
        <taxon>Burkholderiaceae</taxon>
        <taxon>Burkholderia</taxon>
        <taxon>Burkholderia cepacia complex</taxon>
    </lineage>
</organism>
<gene>
    <name evidence="1" type="ORF">BamMEX5DRAFT_1124</name>
</gene>